<dbReference type="EMBL" id="CAEY01000289">
    <property type="status" value="NOT_ANNOTATED_CDS"/>
    <property type="molecule type" value="Genomic_DNA"/>
</dbReference>
<reference evidence="3" key="2">
    <citation type="submission" date="2015-06" db="UniProtKB">
        <authorList>
            <consortium name="EnsemblMetazoa"/>
        </authorList>
    </citation>
    <scope>IDENTIFICATION</scope>
</reference>
<dbReference type="Proteomes" id="UP000015104">
    <property type="component" value="Unassembled WGS sequence"/>
</dbReference>
<dbReference type="AlphaFoldDB" id="T1KP56"/>
<dbReference type="SMART" id="SM00473">
    <property type="entry name" value="PAN_AP"/>
    <property type="match status" value="1"/>
</dbReference>
<dbReference type="Pfam" id="PF00024">
    <property type="entry name" value="PAN_1"/>
    <property type="match status" value="1"/>
</dbReference>
<keyword evidence="1" id="KW-0812">Transmembrane</keyword>
<evidence type="ECO:0000313" key="3">
    <source>
        <dbReference type="EnsemblMetazoa" id="tetur16g03490.1"/>
    </source>
</evidence>
<accession>T1KP56</accession>
<name>T1KP56_TETUR</name>
<dbReference type="InterPro" id="IPR003609">
    <property type="entry name" value="Pan_app"/>
</dbReference>
<dbReference type="eggNOG" id="ENOG502S04E">
    <property type="taxonomic scope" value="Eukaryota"/>
</dbReference>
<dbReference type="HOGENOM" id="CLU_011464_0_1_1"/>
<evidence type="ECO:0000259" key="2">
    <source>
        <dbReference type="PROSITE" id="PS50948"/>
    </source>
</evidence>
<organism evidence="3 4">
    <name type="scientific">Tetranychus urticae</name>
    <name type="common">Two-spotted spider mite</name>
    <dbReference type="NCBI Taxonomy" id="32264"/>
    <lineage>
        <taxon>Eukaryota</taxon>
        <taxon>Metazoa</taxon>
        <taxon>Ecdysozoa</taxon>
        <taxon>Arthropoda</taxon>
        <taxon>Chelicerata</taxon>
        <taxon>Arachnida</taxon>
        <taxon>Acari</taxon>
        <taxon>Acariformes</taxon>
        <taxon>Trombidiformes</taxon>
        <taxon>Prostigmata</taxon>
        <taxon>Eleutherengona</taxon>
        <taxon>Raphignathae</taxon>
        <taxon>Tetranychoidea</taxon>
        <taxon>Tetranychidae</taxon>
        <taxon>Tetranychus</taxon>
    </lineage>
</organism>
<keyword evidence="4" id="KW-1185">Reference proteome</keyword>
<dbReference type="EnsemblMetazoa" id="tetur16g03490.1">
    <property type="protein sequence ID" value="tetur16g03490.1"/>
    <property type="gene ID" value="tetur16g03490"/>
</dbReference>
<dbReference type="PROSITE" id="PS50948">
    <property type="entry name" value="PAN"/>
    <property type="match status" value="1"/>
</dbReference>
<keyword evidence="1" id="KW-0472">Membrane</keyword>
<dbReference type="Gene3D" id="3.50.4.10">
    <property type="entry name" value="Hepatocyte Growth Factor"/>
    <property type="match status" value="1"/>
</dbReference>
<evidence type="ECO:0000256" key="1">
    <source>
        <dbReference type="SAM" id="Phobius"/>
    </source>
</evidence>
<protein>
    <recommendedName>
        <fullName evidence="2">Apple domain-containing protein</fullName>
    </recommendedName>
</protein>
<evidence type="ECO:0000313" key="4">
    <source>
        <dbReference type="Proteomes" id="UP000015104"/>
    </source>
</evidence>
<feature type="domain" description="Apple" evidence="2">
    <location>
        <begin position="833"/>
        <end position="925"/>
    </location>
</feature>
<dbReference type="SUPFAM" id="SSF57414">
    <property type="entry name" value="Hairpin loop containing domain-like"/>
    <property type="match status" value="1"/>
</dbReference>
<proteinExistence type="predicted"/>
<keyword evidence="1" id="KW-1133">Transmembrane helix</keyword>
<feature type="transmembrane region" description="Helical" evidence="1">
    <location>
        <begin position="949"/>
        <end position="971"/>
    </location>
</feature>
<sequence>MHLLTVSLNSLVDLPLNVPEGSSLINATLTDVNGFKKYFIQELISATDPDIKGKISISSDKDSYSIHYKADYHDYVDSKERLVIHGTNCLLFTYKNSWDKTLPGIDKPLLNLILLLGPSILYRLDHSSFVWKSVADKNIRGLMMKGASAEMNKNLKITFYYKSHYDYQFGIENPSRIEFSVHDEASIANAGKENLIMDIYSIQDVLGTYFDNGISADQIKNEVQSPPGIGCPHYLSGNKPSPELRVYHIHYTMDERIKGSTTSRTLSEVYAAQQYHFLRIKSSMVGSESQVIYDYRLGVSFHIGTDESVAVASIDSNAPGTNVNGKFTLHNLLMCDGRFKYLGRIILEHRSRLPVEAWESVQFNVNINGKKVDKAVVTQYFASSQHDDIFYDYTLVSTKISIYDYDISRKVYIWKDEITRDYMNFQEVRSIESIRSLTEKVNFASTDEKVILNFILECNAFRRTPTWLVETSDPAYTDCIKHTEDRVYWLKGDFLYFVLLVQPVSILRISDIQYRFTDTKIEMEVTFLDLPHLEYIFNSKSMSVSQETLDKMIKIKANNEDECLEKLSRYQGTIKYGLFRDCMNISTQVAIYRSLDLACGYLRNPDDLKEDTKQGQSCSVYLFPLNNLRRVKEELTLDQIHDAYLQDVGRNYPSFNVDLPIQYKIIDVIDKTKRETGLKDDITSQIRHNAKLKLDDQFTLAVPDAKTFADCYRNCHDSDQVSCITFSFCNNDGKIDCRVSSLQASDVASRDQSVEVDPKCGIYSMSVLDNYSRKSNRKFKTQLSTEIEKDFAHSCAEACHASSECVSFQYCDGSCTFGNLLYTDEATEYDEECMIYTPKVSERYQKTGNKIVTSEMMIVRTKLTLDQCASLCYALSDGDELGCKSFNYCPKSRSESSCSLTHFSVKSPDTKTTDGGHCSNYELKVESNGKKGKESSSTKVIKGTTGSGAFGIIMLFLFVGAALGFMAPFAYSKIKKIHDAAKANDDFTWKRQQDEQPL</sequence>
<reference evidence="4" key="1">
    <citation type="submission" date="2011-08" db="EMBL/GenBank/DDBJ databases">
        <authorList>
            <person name="Rombauts S."/>
        </authorList>
    </citation>
    <scope>NUCLEOTIDE SEQUENCE</scope>
    <source>
        <strain evidence="4">London</strain>
    </source>
</reference>